<feature type="compositionally biased region" description="Basic and acidic residues" evidence="1">
    <location>
        <begin position="10"/>
        <end position="20"/>
    </location>
</feature>
<proteinExistence type="predicted"/>
<protein>
    <submittedName>
        <fullName evidence="2">Accessory Sec system S-layer assembly protein</fullName>
    </submittedName>
</protein>
<accession>A0ABW2UTS2</accession>
<evidence type="ECO:0000313" key="2">
    <source>
        <dbReference type="EMBL" id="MFC7747226.1"/>
    </source>
</evidence>
<dbReference type="NCBIfam" id="TIGR04398">
    <property type="entry name" value="SLAP_DUP"/>
    <property type="match status" value="2"/>
</dbReference>
<organism evidence="2 3">
    <name type="scientific">Lentibacillus kimchii</name>
    <dbReference type="NCBI Taxonomy" id="1542911"/>
    <lineage>
        <taxon>Bacteria</taxon>
        <taxon>Bacillati</taxon>
        <taxon>Bacillota</taxon>
        <taxon>Bacilli</taxon>
        <taxon>Bacillales</taxon>
        <taxon>Bacillaceae</taxon>
        <taxon>Lentibacillus</taxon>
    </lineage>
</organism>
<evidence type="ECO:0000313" key="3">
    <source>
        <dbReference type="Proteomes" id="UP001596620"/>
    </source>
</evidence>
<name>A0ABW2UTS2_9BACI</name>
<feature type="region of interest" description="Disordered" evidence="1">
    <location>
        <begin position="1"/>
        <end position="39"/>
    </location>
</feature>
<keyword evidence="3" id="KW-1185">Reference proteome</keyword>
<gene>
    <name evidence="2" type="ORF">ACFQU8_08245</name>
</gene>
<dbReference type="InterPro" id="IPR030911">
    <property type="entry name" value="Sec_acc_SLAP"/>
</dbReference>
<evidence type="ECO:0000256" key="1">
    <source>
        <dbReference type="SAM" id="MobiDB-lite"/>
    </source>
</evidence>
<dbReference type="Proteomes" id="UP001596620">
    <property type="component" value="Unassembled WGS sequence"/>
</dbReference>
<dbReference type="EMBL" id="JBHTGR010000017">
    <property type="protein sequence ID" value="MFC7747226.1"/>
    <property type="molecule type" value="Genomic_DNA"/>
</dbReference>
<comment type="caution">
    <text evidence="2">The sequence shown here is derived from an EMBL/GenBank/DDBJ whole genome shotgun (WGS) entry which is preliminary data.</text>
</comment>
<sequence>MFNFAKGTKKKQEQAAKADDYLQPDQEETSDADQPAVETELSIPDDWGLTEEDRYVYAFHNSQSPKLHQNQISIYGMEVKQTKKGMEVAGLIRNTVTKAIQFGETRVLLLGSDQKPVARKTFDLSQLGSIPANGARPWTFVFEPDMIVGDTAQLAGSWSLAFELKKSHQLDLENSWEESINEQTRASLETIVKQAPKLKPGEMNFMGVQARQQDNGDIAATILIRNGAEKNIHLEQVPLGLKDASGEEVARGSFQMTDFTIRANTSKPWTFIFPARMIIREEIDLSEWSAYPIQQDQKA</sequence>
<dbReference type="RefSeq" id="WP_382358795.1">
    <property type="nucleotide sequence ID" value="NZ_JBHTGR010000017.1"/>
</dbReference>
<dbReference type="InterPro" id="IPR030910">
    <property type="entry name" value="SLAP_dom"/>
</dbReference>
<reference evidence="3" key="1">
    <citation type="journal article" date="2019" name="Int. J. Syst. Evol. Microbiol.">
        <title>The Global Catalogue of Microorganisms (GCM) 10K type strain sequencing project: providing services to taxonomists for standard genome sequencing and annotation.</title>
        <authorList>
            <consortium name="The Broad Institute Genomics Platform"/>
            <consortium name="The Broad Institute Genome Sequencing Center for Infectious Disease"/>
            <person name="Wu L."/>
            <person name="Ma J."/>
        </authorList>
    </citation>
    <scope>NUCLEOTIDE SEQUENCE [LARGE SCALE GENOMIC DNA]</scope>
    <source>
        <strain evidence="3">JCM 30234</strain>
    </source>
</reference>
<dbReference type="NCBIfam" id="TIGR04399">
    <property type="entry name" value="acc_Sec_SLAP"/>
    <property type="match status" value="1"/>
</dbReference>